<dbReference type="Gene3D" id="2.60.40.2030">
    <property type="match status" value="2"/>
</dbReference>
<keyword evidence="3" id="KW-0964">Secreted</keyword>
<dbReference type="InterPro" id="IPR052956">
    <property type="entry name" value="Mesenchyme-surface_protein"/>
</dbReference>
<keyword evidence="6" id="KW-0106">Calcium</keyword>
<dbReference type="SUPFAM" id="SSF51120">
    <property type="entry name" value="beta-Roll"/>
    <property type="match status" value="3"/>
</dbReference>
<dbReference type="Gene3D" id="2.60.40.60">
    <property type="entry name" value="Cadherins"/>
    <property type="match status" value="1"/>
</dbReference>
<dbReference type="Proteomes" id="UP001212123">
    <property type="component" value="Unassembled WGS sequence"/>
</dbReference>
<dbReference type="Pfam" id="PF00353">
    <property type="entry name" value="HemolysinCabind"/>
    <property type="match status" value="4"/>
</dbReference>
<reference evidence="8 9" key="1">
    <citation type="submission" date="2023-01" db="EMBL/GenBank/DDBJ databases">
        <title>Genomes from the Australian National Cyanobacteria Reference Collection.</title>
        <authorList>
            <person name="Willis A."/>
            <person name="Lee E.M.F."/>
        </authorList>
    </citation>
    <scope>NUCLEOTIDE SEQUENCE [LARGE SCALE GENOMIC DNA]</scope>
    <source>
        <strain evidence="8 9">CS-537/01</strain>
    </source>
</reference>
<dbReference type="PANTHER" id="PTHR46928">
    <property type="entry name" value="MESENCHYME-SPECIFIC CELL SURFACE GLYCOPROTEIN"/>
    <property type="match status" value="1"/>
</dbReference>
<dbReference type="PROSITE" id="PS50268">
    <property type="entry name" value="CADHERIN_2"/>
    <property type="match status" value="1"/>
</dbReference>
<dbReference type="SUPFAM" id="SSF141072">
    <property type="entry name" value="CalX-like"/>
    <property type="match status" value="2"/>
</dbReference>
<comment type="caution">
    <text evidence="8">The sequence shown here is derived from an EMBL/GenBank/DDBJ whole genome shotgun (WGS) entry which is preliminary data.</text>
</comment>
<dbReference type="RefSeq" id="WP_271805095.1">
    <property type="nucleotide sequence ID" value="NZ_JAQMTU010000038.1"/>
</dbReference>
<dbReference type="InterPro" id="IPR013858">
    <property type="entry name" value="Peptidase_M10B_C"/>
</dbReference>
<dbReference type="Gene3D" id="2.150.10.10">
    <property type="entry name" value="Serralysin-like metalloprotease, C-terminal"/>
    <property type="match status" value="3"/>
</dbReference>
<evidence type="ECO:0000256" key="2">
    <source>
        <dbReference type="ARBA" id="ARBA00004613"/>
    </source>
</evidence>
<dbReference type="InterPro" id="IPR011044">
    <property type="entry name" value="Quino_amine_DH_bsu"/>
</dbReference>
<evidence type="ECO:0000256" key="1">
    <source>
        <dbReference type="ARBA" id="ARBA00001913"/>
    </source>
</evidence>
<keyword evidence="5" id="KW-0677">Repeat</keyword>
<dbReference type="Pfam" id="PF22494">
    <property type="entry name" value="choice_anch_I"/>
    <property type="match status" value="1"/>
</dbReference>
<name>A0ABT5A2Q4_9CYAN</name>
<organism evidence="8 9">
    <name type="scientific">Dolichospermum circinale CS-537/01</name>
    <dbReference type="NCBI Taxonomy" id="3021739"/>
    <lineage>
        <taxon>Bacteria</taxon>
        <taxon>Bacillati</taxon>
        <taxon>Cyanobacteriota</taxon>
        <taxon>Cyanophyceae</taxon>
        <taxon>Nostocales</taxon>
        <taxon>Aphanizomenonaceae</taxon>
        <taxon>Dolichospermum</taxon>
        <taxon>Dolichospermum circinale</taxon>
    </lineage>
</organism>
<dbReference type="SUPFAM" id="SSF50969">
    <property type="entry name" value="YVTN repeat-like/Quinoprotein amine dehydrogenase"/>
    <property type="match status" value="1"/>
</dbReference>
<dbReference type="InterPro" id="IPR018511">
    <property type="entry name" value="Hemolysin-typ_Ca-bd_CS"/>
</dbReference>
<dbReference type="InterPro" id="IPR055188">
    <property type="entry name" value="Choice_anch_I"/>
</dbReference>
<evidence type="ECO:0000259" key="7">
    <source>
        <dbReference type="PROSITE" id="PS50268"/>
    </source>
</evidence>
<proteinExistence type="predicted"/>
<evidence type="ECO:0000313" key="9">
    <source>
        <dbReference type="Proteomes" id="UP001212123"/>
    </source>
</evidence>
<keyword evidence="9" id="KW-1185">Reference proteome</keyword>
<dbReference type="InterPro" id="IPR011049">
    <property type="entry name" value="Serralysin-like_metalloprot_C"/>
</dbReference>
<comment type="subcellular location">
    <subcellularLocation>
        <location evidence="2">Secreted</location>
    </subcellularLocation>
</comment>
<sequence length="1282" mass="130875">MVNISNLSPSPVVNLTVSSTTGTETGTTMITVTATASSAVSGNQTVNLGVSGTGITASDYYLSKNTITIAHGQTSGSVSFIVADDAIVEGTETATLTISTPSAGISLGATTSQNITITNNDSSFLTKVGGITSASGAEISAFDPVSKRLFVVAGNTVDIYTVSSTGSLTVTGTLTPTITPIAGTTLIPNSVTVKNGVVAVAYAVQDTTTSAQLTGKVAFFNASNGSFINAVDVGALPDMLTFTPDGTKVLVANEGEPNSYGQTNSVDPEGSVSIINIAGGVASATVQTATFTSFNSQIASLKASGVRIIGPGATVAQDLEPEFIAVAPDGLTARITLQENNAIAILDIATATITQIIPLGAKDYSLPGNGIDPSDQDGGINIQNWPVFGLYQPDAIASFSVNGQTYYITANEGDSRAYTGFNEEIRVSSSSYGLDTTVFPNAATLKQNTNLGRLQVTNATGNTDADAEFERIESFGARSFSIWNSNGTQVFDSGDQLEQITAAKTPTLFNSDGTITSFDQRSDNKGPEPEGVVVGVINGRTYAFIGLERTGDIVVYDVSNPNQPIFVQYINTPEDVAVEGLTFISAADSPTGKPLLVTANEVSKTVAVFEVNVPVFNFSTANYSVTEGNTTGFNTYATVKITRTGSISGTDTVQLQLSDGTAEGGVDYINTPITVTFAPDETYKDVQIPIAGDTNVEPNETVNLTLVNPSAGSLVGTTQPNAVLTIQSYDPPTNITLSATSTNENVTPNSVIGTFSTTDPTIGDTFTYSFVAGTNDNAAFTISGNQLLINASPDFETKSSYNIWVRTSDNGGLTFEKAFTINVNDLNEIVGTASNNNLVGTAGNDYIDGKAGNDTLNGGAGVDILIGGTGNDTYIVDTSTDTIIENLNEGTDNVISSVTYTLGDNLENLTLTGNTAINGTGNGLDNTIRGNDGNNTLDGGAGKDTLIGGAGNDTYIVDSTTDTITDSAGIDTIQSGVDLSLVGYATIENLTLTGTALNGTGNGLGNTITGNGGNNTLDGGAGNDSLVGGTGNDTLIGGAGNDSLVGGTGNDTYLFSITTTSLGTDTITEAVDGGQDTIDFTGTTAAIRLNLGITTTQTLVANGSKLTLTVANTIENVIAGAGADRIIGNDLDNRLVGGLGNDALTSGVGNDTLIGGAGNDILTGGLGNDVFSFTGNAAFTSATQGLDTIQDFTSGNDQISLSKSVFASLTSIVGQGFSVANEFAVVEDDDLVGTSNGLIVYSFSSGSLYYNQNGAAAGFGAGGEFAILATAPTLTASNFSLV</sequence>
<dbReference type="NCBIfam" id="NF038117">
    <property type="entry name" value="choice_anch_I"/>
    <property type="match status" value="1"/>
</dbReference>
<dbReference type="InterPro" id="IPR002126">
    <property type="entry name" value="Cadherin-like_dom"/>
</dbReference>
<dbReference type="SMART" id="SM00237">
    <property type="entry name" value="Calx_beta"/>
    <property type="match status" value="1"/>
</dbReference>
<dbReference type="PANTHER" id="PTHR46928:SF1">
    <property type="entry name" value="MESENCHYME-SPECIFIC CELL SURFACE GLYCOPROTEIN"/>
    <property type="match status" value="1"/>
</dbReference>
<accession>A0ABT5A2Q4</accession>
<feature type="domain" description="Cadherin" evidence="7">
    <location>
        <begin position="744"/>
        <end position="828"/>
    </location>
</feature>
<dbReference type="InterPro" id="IPR038081">
    <property type="entry name" value="CalX-like_sf"/>
</dbReference>
<keyword evidence="4" id="KW-0732">Signal</keyword>
<dbReference type="InterPro" id="IPR003644">
    <property type="entry name" value="Calx_beta"/>
</dbReference>
<dbReference type="Pfam" id="PF08548">
    <property type="entry name" value="Peptidase_M10_C"/>
    <property type="match status" value="1"/>
</dbReference>
<evidence type="ECO:0000256" key="4">
    <source>
        <dbReference type="ARBA" id="ARBA00022729"/>
    </source>
</evidence>
<gene>
    <name evidence="8" type="ORF">PN492_06605</name>
</gene>
<evidence type="ECO:0000256" key="5">
    <source>
        <dbReference type="ARBA" id="ARBA00022737"/>
    </source>
</evidence>
<dbReference type="EMBL" id="JAQMTU010000038">
    <property type="protein sequence ID" value="MDB9486217.1"/>
    <property type="molecule type" value="Genomic_DNA"/>
</dbReference>
<evidence type="ECO:0000256" key="3">
    <source>
        <dbReference type="ARBA" id="ARBA00022525"/>
    </source>
</evidence>
<evidence type="ECO:0000256" key="6">
    <source>
        <dbReference type="ARBA" id="ARBA00022837"/>
    </source>
</evidence>
<dbReference type="PRINTS" id="PR00313">
    <property type="entry name" value="CABNDNGRPT"/>
</dbReference>
<dbReference type="InterPro" id="IPR001343">
    <property type="entry name" value="Hemolysn_Ca-bd"/>
</dbReference>
<protein>
    <submittedName>
        <fullName evidence="8">Choice-of-anchor I family protein</fullName>
    </submittedName>
</protein>
<dbReference type="PROSITE" id="PS00330">
    <property type="entry name" value="HEMOLYSIN_CALCIUM"/>
    <property type="match status" value="6"/>
</dbReference>
<dbReference type="CDD" id="cd11304">
    <property type="entry name" value="Cadherin_repeat"/>
    <property type="match status" value="1"/>
</dbReference>
<comment type="cofactor">
    <cofactor evidence="1">
        <name>Ca(2+)</name>
        <dbReference type="ChEBI" id="CHEBI:29108"/>
    </cofactor>
</comment>
<evidence type="ECO:0000313" key="8">
    <source>
        <dbReference type="EMBL" id="MDB9486217.1"/>
    </source>
</evidence>
<dbReference type="Pfam" id="PF03160">
    <property type="entry name" value="Calx-beta"/>
    <property type="match status" value="2"/>
</dbReference>